<evidence type="ECO:0000313" key="12">
    <source>
        <dbReference type="EMBL" id="KAL3312061.1"/>
    </source>
</evidence>
<keyword evidence="6 10" id="KW-1133">Transmembrane helix</keyword>
<dbReference type="InterPro" id="IPR029035">
    <property type="entry name" value="DHS-like_NAD/FAD-binding_dom"/>
</dbReference>
<keyword evidence="5" id="KW-1278">Translocase</keyword>
<gene>
    <name evidence="12" type="ORF">Ciccas_009353</name>
</gene>
<name>A0ABD2PXA4_9PLAT</name>
<sequence>MGSYGYLAAAGGADSLGDLHQMAYLGSSLCCIGAITGLASQKTARIGNALGLIGVSGGIVTTLALAAPASPALMAQMGLCLGGGALLGGSVAHKMEVTSLPQMVALFHSLVGIAAMLTCVANYMIEYPHLVDTENLYAAGQLLKTVAFLGTYIGAITFTGSLVAFGKLQDKMNQIKPECGGLFGEVKVESSAFRRELLKRQSAFAIPASTQMIRLLLRIRRRSLLEFVSLLNSAPLMLPQRHKLNAALVASSALSLGAFLAPAGALGNVAPLALLLGGAATAGSISGITLTAAIGGADMPVVITVLNSYSGWALCAEGFMLNNSLMTIVGALIGSSGAILSYIMCKAMNRSLLNVILGGFGTDSTAGGKPMQITGTHRETTAETVGQALMDAQNVIITPGYGLCVAHAQYPIAQLAKKLIAMGKNVRFAIHPVAGRMPGQLNVLLAEAGVPYDIVQEMEEINEDFSKTDLTLVIGANDTVNSAALEDPNSIIAGMPVLRVWDSKKVIVVKRTLGVGYAAVDNPVFFKDNTDMLLGDAKKVCDNLLQFVQNQD</sequence>
<feature type="domain" description="NADP transhydrogenase beta-like" evidence="11">
    <location>
        <begin position="21"/>
        <end position="174"/>
    </location>
</feature>
<keyword evidence="13" id="KW-1185">Reference proteome</keyword>
<keyword evidence="4" id="KW-0521">NADP</keyword>
<comment type="caution">
    <text evidence="12">The sequence shown here is derived from an EMBL/GenBank/DDBJ whole genome shotgun (WGS) entry which is preliminary data.</text>
</comment>
<evidence type="ECO:0000256" key="4">
    <source>
        <dbReference type="ARBA" id="ARBA00022857"/>
    </source>
</evidence>
<evidence type="ECO:0000256" key="2">
    <source>
        <dbReference type="ARBA" id="ARBA00012943"/>
    </source>
</evidence>
<evidence type="ECO:0000256" key="6">
    <source>
        <dbReference type="ARBA" id="ARBA00022989"/>
    </source>
</evidence>
<protein>
    <recommendedName>
        <fullName evidence="2">proton-translocating NAD(P)(+) transhydrogenase</fullName>
        <ecNumber evidence="2">7.1.1.1</ecNumber>
    </recommendedName>
</protein>
<dbReference type="Gene3D" id="3.40.50.1220">
    <property type="entry name" value="TPP-binding domain"/>
    <property type="match status" value="1"/>
</dbReference>
<accession>A0ABD2PXA4</accession>
<keyword evidence="3 10" id="KW-0812">Transmembrane</keyword>
<dbReference type="PANTHER" id="PTHR10160">
    <property type="entry name" value="NAD(P) TRANSHYDROGENASE"/>
    <property type="match status" value="1"/>
</dbReference>
<dbReference type="PANTHER" id="PTHR10160:SF19">
    <property type="entry name" value="PROTON-TRANSLOCATING NAD(P)(+) TRANSHYDROGENASE"/>
    <property type="match status" value="1"/>
</dbReference>
<dbReference type="AlphaFoldDB" id="A0ABD2PXA4"/>
<dbReference type="GO" id="GO:0016020">
    <property type="term" value="C:membrane"/>
    <property type="evidence" value="ECO:0007669"/>
    <property type="project" value="UniProtKB-SubCell"/>
</dbReference>
<evidence type="ECO:0000256" key="5">
    <source>
        <dbReference type="ARBA" id="ARBA00022967"/>
    </source>
</evidence>
<dbReference type="GO" id="GO:0008750">
    <property type="term" value="F:proton-translocating NAD(P)+ transhydrogenase activity"/>
    <property type="evidence" value="ECO:0007669"/>
    <property type="project" value="UniProtKB-EC"/>
</dbReference>
<feature type="transmembrane region" description="Helical" evidence="10">
    <location>
        <begin position="22"/>
        <end position="39"/>
    </location>
</feature>
<evidence type="ECO:0000256" key="3">
    <source>
        <dbReference type="ARBA" id="ARBA00022692"/>
    </source>
</evidence>
<dbReference type="Proteomes" id="UP001626550">
    <property type="component" value="Unassembled WGS sequence"/>
</dbReference>
<dbReference type="SUPFAM" id="SSF52467">
    <property type="entry name" value="DHS-like NAD/FAD-binding domain"/>
    <property type="match status" value="1"/>
</dbReference>
<reference evidence="12 13" key="1">
    <citation type="submission" date="2024-11" db="EMBL/GenBank/DDBJ databases">
        <title>Adaptive evolution of stress response genes in parasites aligns with host niche diversity.</title>
        <authorList>
            <person name="Hahn C."/>
            <person name="Resl P."/>
        </authorList>
    </citation>
    <scope>NUCLEOTIDE SEQUENCE [LARGE SCALE GENOMIC DNA]</scope>
    <source>
        <strain evidence="12">EGGRZ-B1_66</strain>
        <tissue evidence="12">Body</tissue>
    </source>
</reference>
<keyword evidence="7" id="KW-0520">NAD</keyword>
<comment type="subcellular location">
    <subcellularLocation>
        <location evidence="1">Membrane</location>
        <topology evidence="1">Multi-pass membrane protein</topology>
    </subcellularLocation>
</comment>
<feature type="transmembrane region" description="Helical" evidence="10">
    <location>
        <begin position="145"/>
        <end position="166"/>
    </location>
</feature>
<feature type="domain" description="NADP transhydrogenase beta-like" evidence="11">
    <location>
        <begin position="230"/>
        <end position="546"/>
    </location>
</feature>
<evidence type="ECO:0000313" key="13">
    <source>
        <dbReference type="Proteomes" id="UP001626550"/>
    </source>
</evidence>
<dbReference type="Pfam" id="PF02233">
    <property type="entry name" value="PNTB"/>
    <property type="match status" value="2"/>
</dbReference>
<organism evidence="12 13">
    <name type="scientific">Cichlidogyrus casuarinus</name>
    <dbReference type="NCBI Taxonomy" id="1844966"/>
    <lineage>
        <taxon>Eukaryota</taxon>
        <taxon>Metazoa</taxon>
        <taxon>Spiralia</taxon>
        <taxon>Lophotrochozoa</taxon>
        <taxon>Platyhelminthes</taxon>
        <taxon>Monogenea</taxon>
        <taxon>Monopisthocotylea</taxon>
        <taxon>Dactylogyridea</taxon>
        <taxon>Ancyrocephalidae</taxon>
        <taxon>Cichlidogyrus</taxon>
    </lineage>
</organism>
<evidence type="ECO:0000256" key="10">
    <source>
        <dbReference type="SAM" id="Phobius"/>
    </source>
</evidence>
<evidence type="ECO:0000256" key="7">
    <source>
        <dbReference type="ARBA" id="ARBA00023027"/>
    </source>
</evidence>
<dbReference type="EC" id="7.1.1.1" evidence="2"/>
<feature type="transmembrane region" description="Helical" evidence="10">
    <location>
        <begin position="46"/>
        <end position="67"/>
    </location>
</feature>
<evidence type="ECO:0000256" key="8">
    <source>
        <dbReference type="ARBA" id="ARBA00023136"/>
    </source>
</evidence>
<dbReference type="FunFam" id="3.40.50.1220:FF:000002">
    <property type="entry name" value="NAD(P) transhydrogenase subunit beta"/>
    <property type="match status" value="1"/>
</dbReference>
<comment type="catalytic activity">
    <reaction evidence="9">
        <text>NAD(+) + NADPH + H(+)(in) = NADH + NADP(+) + H(+)(out)</text>
        <dbReference type="Rhea" id="RHEA:47992"/>
        <dbReference type="ChEBI" id="CHEBI:15378"/>
        <dbReference type="ChEBI" id="CHEBI:57540"/>
        <dbReference type="ChEBI" id="CHEBI:57783"/>
        <dbReference type="ChEBI" id="CHEBI:57945"/>
        <dbReference type="ChEBI" id="CHEBI:58349"/>
        <dbReference type="EC" id="7.1.1.1"/>
    </reaction>
</comment>
<dbReference type="EMBL" id="JBJKFK010001881">
    <property type="protein sequence ID" value="KAL3312061.1"/>
    <property type="molecule type" value="Genomic_DNA"/>
</dbReference>
<proteinExistence type="predicted"/>
<evidence type="ECO:0000259" key="11">
    <source>
        <dbReference type="Pfam" id="PF02233"/>
    </source>
</evidence>
<evidence type="ECO:0000256" key="1">
    <source>
        <dbReference type="ARBA" id="ARBA00004141"/>
    </source>
</evidence>
<evidence type="ECO:0000256" key="9">
    <source>
        <dbReference type="ARBA" id="ARBA00048202"/>
    </source>
</evidence>
<feature type="transmembrane region" description="Helical" evidence="10">
    <location>
        <begin position="73"/>
        <end position="92"/>
    </location>
</feature>
<keyword evidence="8 10" id="KW-0472">Membrane</keyword>
<feature type="transmembrane region" description="Helical" evidence="10">
    <location>
        <begin position="246"/>
        <end position="266"/>
    </location>
</feature>
<feature type="transmembrane region" description="Helical" evidence="10">
    <location>
        <begin position="325"/>
        <end position="345"/>
    </location>
</feature>
<dbReference type="InterPro" id="IPR034300">
    <property type="entry name" value="PNTB-like"/>
</dbReference>
<feature type="transmembrane region" description="Helical" evidence="10">
    <location>
        <begin position="104"/>
        <end position="125"/>
    </location>
</feature>